<keyword evidence="1" id="KW-0812">Transmembrane</keyword>
<sequence>MIILIGLFISACILFNGLVKWMSIVVSILGILDSILYLYQFLKKEDK</sequence>
<dbReference type="PATRIC" id="fig|1600.4.peg.50"/>
<reference evidence="2 3" key="1">
    <citation type="submission" date="2015-03" db="EMBL/GenBank/DDBJ databases">
        <title>Complete genome sequence of Lactobacillus acetotolerans NBRC 13120.</title>
        <authorList>
            <person name="Toh H."/>
            <person name="Morita H."/>
            <person name="Fujita N."/>
        </authorList>
    </citation>
    <scope>NUCLEOTIDE SEQUENCE [LARGE SCALE GENOMIC DNA]</scope>
    <source>
        <strain evidence="2 3">NBRC 13120</strain>
    </source>
</reference>
<protein>
    <submittedName>
        <fullName evidence="2">Uncharacterized protein</fullName>
    </submittedName>
</protein>
<organism evidence="2 3">
    <name type="scientific">Lactobacillus acetotolerans</name>
    <dbReference type="NCBI Taxonomy" id="1600"/>
    <lineage>
        <taxon>Bacteria</taxon>
        <taxon>Bacillati</taxon>
        <taxon>Bacillota</taxon>
        <taxon>Bacilli</taxon>
        <taxon>Lactobacillales</taxon>
        <taxon>Lactobacillaceae</taxon>
        <taxon>Lactobacillus</taxon>
    </lineage>
</organism>
<dbReference type="EMBL" id="AP014808">
    <property type="protein sequence ID" value="BAQ56439.1"/>
    <property type="molecule type" value="Genomic_DNA"/>
</dbReference>
<dbReference type="Proteomes" id="UP000035709">
    <property type="component" value="Chromosome"/>
</dbReference>
<keyword evidence="1" id="KW-1133">Transmembrane helix</keyword>
<keyword evidence="3" id="KW-1185">Reference proteome</keyword>
<proteinExistence type="predicted"/>
<evidence type="ECO:0000313" key="3">
    <source>
        <dbReference type="Proteomes" id="UP000035709"/>
    </source>
</evidence>
<accession>A0A0D6A199</accession>
<evidence type="ECO:0000256" key="1">
    <source>
        <dbReference type="SAM" id="Phobius"/>
    </source>
</evidence>
<feature type="transmembrane region" description="Helical" evidence="1">
    <location>
        <begin position="24"/>
        <end position="42"/>
    </location>
</feature>
<dbReference type="AlphaFoldDB" id="A0A0D6A199"/>
<dbReference type="KEGG" id="lae:LBAT_0050"/>
<keyword evidence="1" id="KW-0472">Membrane</keyword>
<name>A0A0D6A199_9LACO</name>
<gene>
    <name evidence="2" type="ORF">LBAT_0050</name>
</gene>
<evidence type="ECO:0000313" key="2">
    <source>
        <dbReference type="EMBL" id="BAQ56439.1"/>
    </source>
</evidence>